<dbReference type="InterPro" id="IPR001304">
    <property type="entry name" value="C-type_lectin-like"/>
</dbReference>
<keyword evidence="5" id="KW-1185">Reference proteome</keyword>
<dbReference type="Proteomes" id="UP000283509">
    <property type="component" value="Unassembled WGS sequence"/>
</dbReference>
<name>A0A3R7PHJ2_PENVA</name>
<reference evidence="4 5" key="2">
    <citation type="submission" date="2019-01" db="EMBL/GenBank/DDBJ databases">
        <title>The decoding of complex shrimp genome reveals the adaptation for benthos swimmer, frequently molting mechanism and breeding impact on genome.</title>
        <authorList>
            <person name="Sun Y."/>
            <person name="Gao Y."/>
            <person name="Yu Y."/>
        </authorList>
    </citation>
    <scope>NUCLEOTIDE SEQUENCE [LARGE SCALE GENOMIC DNA]</scope>
    <source>
        <tissue evidence="4">Muscle</tissue>
    </source>
</reference>
<evidence type="ECO:0000313" key="4">
    <source>
        <dbReference type="EMBL" id="ROT66697.1"/>
    </source>
</evidence>
<dbReference type="Gene3D" id="3.10.100.10">
    <property type="entry name" value="Mannose-Binding Protein A, subunit A"/>
    <property type="match status" value="1"/>
</dbReference>
<sequence length="284" mass="30112">MGLRRRGILAIVGGLGQARADDRLPAALGELTAVLRDLGGEVTAGINKLLSELQQERLRRGEEVQALREQAADNRRALDVLRAELVAVASGRCPAAGHGPLGEGGGADVRAMGAGMGGDERARSASPPGGRGVEGDASADETPPDGDCPRPYKRFGRYCLTLLQERNKWEFARSRCHLHARSMGGGRATVKGDLVVPHDMEAFKAFIASTDFGGAPTGRAWVGGSAEGWGGVWAWVDGSLMNELPWVYSQASGDGSRIAVDHESVFHTVGDDEILWSVCQYLPA</sequence>
<dbReference type="CDD" id="cd00037">
    <property type="entry name" value="CLECT"/>
    <property type="match status" value="1"/>
</dbReference>
<evidence type="ECO:0000256" key="1">
    <source>
        <dbReference type="SAM" id="Coils"/>
    </source>
</evidence>
<proteinExistence type="predicted"/>
<feature type="coiled-coil region" evidence="1">
    <location>
        <begin position="50"/>
        <end position="84"/>
    </location>
</feature>
<keyword evidence="1" id="KW-0175">Coiled coil</keyword>
<gene>
    <name evidence="4" type="ORF">C7M84_015277</name>
</gene>
<dbReference type="SMART" id="SM00034">
    <property type="entry name" value="CLECT"/>
    <property type="match status" value="1"/>
</dbReference>
<organism evidence="4 5">
    <name type="scientific">Penaeus vannamei</name>
    <name type="common">Whiteleg shrimp</name>
    <name type="synonym">Litopenaeus vannamei</name>
    <dbReference type="NCBI Taxonomy" id="6689"/>
    <lineage>
        <taxon>Eukaryota</taxon>
        <taxon>Metazoa</taxon>
        <taxon>Ecdysozoa</taxon>
        <taxon>Arthropoda</taxon>
        <taxon>Crustacea</taxon>
        <taxon>Multicrustacea</taxon>
        <taxon>Malacostraca</taxon>
        <taxon>Eumalacostraca</taxon>
        <taxon>Eucarida</taxon>
        <taxon>Decapoda</taxon>
        <taxon>Dendrobranchiata</taxon>
        <taxon>Penaeoidea</taxon>
        <taxon>Penaeidae</taxon>
        <taxon>Penaeus</taxon>
    </lineage>
</organism>
<dbReference type="AlphaFoldDB" id="A0A3R7PHJ2"/>
<dbReference type="InterPro" id="IPR016187">
    <property type="entry name" value="CTDL_fold"/>
</dbReference>
<evidence type="ECO:0000256" key="2">
    <source>
        <dbReference type="SAM" id="MobiDB-lite"/>
    </source>
</evidence>
<comment type="caution">
    <text evidence="4">The sequence shown here is derived from an EMBL/GenBank/DDBJ whole genome shotgun (WGS) entry which is preliminary data.</text>
</comment>
<dbReference type="InterPro" id="IPR016186">
    <property type="entry name" value="C-type_lectin-like/link_sf"/>
</dbReference>
<dbReference type="SUPFAM" id="SSF56436">
    <property type="entry name" value="C-type lectin-like"/>
    <property type="match status" value="1"/>
</dbReference>
<reference evidence="4 5" key="1">
    <citation type="submission" date="2018-04" db="EMBL/GenBank/DDBJ databases">
        <authorList>
            <person name="Zhang X."/>
            <person name="Yuan J."/>
            <person name="Li F."/>
            <person name="Xiang J."/>
        </authorList>
    </citation>
    <scope>NUCLEOTIDE SEQUENCE [LARGE SCALE GENOMIC DNA]</scope>
    <source>
        <tissue evidence="4">Muscle</tissue>
    </source>
</reference>
<dbReference type="EMBL" id="QCYY01002902">
    <property type="protein sequence ID" value="ROT66697.1"/>
    <property type="molecule type" value="Genomic_DNA"/>
</dbReference>
<accession>A0A3R7PHJ2</accession>
<evidence type="ECO:0000259" key="3">
    <source>
        <dbReference type="PROSITE" id="PS50041"/>
    </source>
</evidence>
<dbReference type="PROSITE" id="PS50041">
    <property type="entry name" value="C_TYPE_LECTIN_2"/>
    <property type="match status" value="1"/>
</dbReference>
<dbReference type="OrthoDB" id="6352826at2759"/>
<feature type="region of interest" description="Disordered" evidence="2">
    <location>
        <begin position="96"/>
        <end position="149"/>
    </location>
</feature>
<feature type="domain" description="C-type lectin" evidence="3">
    <location>
        <begin position="155"/>
        <end position="257"/>
    </location>
</feature>
<protein>
    <recommendedName>
        <fullName evidence="3">C-type lectin domain-containing protein</fullName>
    </recommendedName>
</protein>
<evidence type="ECO:0000313" key="5">
    <source>
        <dbReference type="Proteomes" id="UP000283509"/>
    </source>
</evidence>